<gene>
    <name evidence="2" type="ORF">P7K49_036459</name>
</gene>
<sequence length="146" mass="15663">MESVRFVSADAHGVRCWSLGMAEMRGMLLVLLSLLHSSTSCGVQKVSVFYGPDPEEALVNSMEFPWVVSLQDSQYTHLAFGCILSEFWVLSIASAVQNRQVPLPLGPAASPGMRVGMALFLAQPGEALKGGFWGTGLFTSSVLALL</sequence>
<feature type="signal peptide" evidence="1">
    <location>
        <begin position="1"/>
        <end position="42"/>
    </location>
</feature>
<dbReference type="EMBL" id="JASSZA010000021">
    <property type="protein sequence ID" value="KAK2085159.1"/>
    <property type="molecule type" value="Genomic_DNA"/>
</dbReference>
<keyword evidence="1" id="KW-0732">Signal</keyword>
<dbReference type="Proteomes" id="UP001266305">
    <property type="component" value="Unassembled WGS sequence"/>
</dbReference>
<accession>A0ABQ9TK63</accession>
<protein>
    <submittedName>
        <fullName evidence="2">Uncharacterized protein</fullName>
    </submittedName>
</protein>
<evidence type="ECO:0000256" key="1">
    <source>
        <dbReference type="SAM" id="SignalP"/>
    </source>
</evidence>
<evidence type="ECO:0000313" key="3">
    <source>
        <dbReference type="Proteomes" id="UP001266305"/>
    </source>
</evidence>
<dbReference type="Gene3D" id="2.40.10.10">
    <property type="entry name" value="Trypsin-like serine proteases"/>
    <property type="match status" value="1"/>
</dbReference>
<name>A0ABQ9TK63_SAGOE</name>
<feature type="chain" id="PRO_5045278882" evidence="1">
    <location>
        <begin position="43"/>
        <end position="146"/>
    </location>
</feature>
<organism evidence="2 3">
    <name type="scientific">Saguinus oedipus</name>
    <name type="common">Cotton-top tamarin</name>
    <name type="synonym">Oedipomidas oedipus</name>
    <dbReference type="NCBI Taxonomy" id="9490"/>
    <lineage>
        <taxon>Eukaryota</taxon>
        <taxon>Metazoa</taxon>
        <taxon>Chordata</taxon>
        <taxon>Craniata</taxon>
        <taxon>Vertebrata</taxon>
        <taxon>Euteleostomi</taxon>
        <taxon>Mammalia</taxon>
        <taxon>Eutheria</taxon>
        <taxon>Euarchontoglires</taxon>
        <taxon>Primates</taxon>
        <taxon>Haplorrhini</taxon>
        <taxon>Platyrrhini</taxon>
        <taxon>Cebidae</taxon>
        <taxon>Callitrichinae</taxon>
        <taxon>Saguinus</taxon>
    </lineage>
</organism>
<dbReference type="InterPro" id="IPR009003">
    <property type="entry name" value="Peptidase_S1_PA"/>
</dbReference>
<proteinExistence type="predicted"/>
<comment type="caution">
    <text evidence="2">The sequence shown here is derived from an EMBL/GenBank/DDBJ whole genome shotgun (WGS) entry which is preliminary data.</text>
</comment>
<keyword evidence="3" id="KW-1185">Reference proteome</keyword>
<evidence type="ECO:0000313" key="2">
    <source>
        <dbReference type="EMBL" id="KAK2085159.1"/>
    </source>
</evidence>
<dbReference type="InterPro" id="IPR043504">
    <property type="entry name" value="Peptidase_S1_PA_chymotrypsin"/>
</dbReference>
<reference evidence="2 3" key="1">
    <citation type="submission" date="2023-05" db="EMBL/GenBank/DDBJ databases">
        <title>B98-5 Cell Line De Novo Hybrid Assembly: An Optical Mapping Approach.</title>
        <authorList>
            <person name="Kananen K."/>
            <person name="Auerbach J.A."/>
            <person name="Kautto E."/>
            <person name="Blachly J.S."/>
        </authorList>
    </citation>
    <scope>NUCLEOTIDE SEQUENCE [LARGE SCALE GENOMIC DNA]</scope>
    <source>
        <strain evidence="2">B95-8</strain>
        <tissue evidence="2">Cell line</tissue>
    </source>
</reference>
<dbReference type="SUPFAM" id="SSF50494">
    <property type="entry name" value="Trypsin-like serine proteases"/>
    <property type="match status" value="1"/>
</dbReference>